<evidence type="ECO:0000313" key="3">
    <source>
        <dbReference type="Proteomes" id="UP000261540"/>
    </source>
</evidence>
<dbReference type="InterPro" id="IPR000048">
    <property type="entry name" value="IQ_motif_EF-hand-BS"/>
</dbReference>
<dbReference type="GeneTree" id="ENSGT00390000011270"/>
<keyword evidence="3" id="KW-1185">Reference proteome</keyword>
<dbReference type="AlphaFoldDB" id="A0A3B3TD58"/>
<dbReference type="Proteomes" id="UP000261540">
    <property type="component" value="Unplaced"/>
</dbReference>
<dbReference type="CDD" id="cd23767">
    <property type="entry name" value="IQCD"/>
    <property type="match status" value="1"/>
</dbReference>
<evidence type="ECO:0000313" key="2">
    <source>
        <dbReference type="Ensembl" id="ENSPKIP00000040699.1"/>
    </source>
</evidence>
<name>A0A3B3TD58_9TELE</name>
<dbReference type="Gene3D" id="1.20.5.190">
    <property type="match status" value="1"/>
</dbReference>
<dbReference type="KEGG" id="pki:111855367"/>
<dbReference type="STRING" id="1676925.ENSPKIP00000040699"/>
<dbReference type="Ensembl" id="ENSPKIT00000021720.1">
    <property type="protein sequence ID" value="ENSPKIP00000040699.1"/>
    <property type="gene ID" value="ENSPKIG00000017557.1"/>
</dbReference>
<protein>
    <submittedName>
        <fullName evidence="2">Spermatogenesis associated 17</fullName>
    </submittedName>
</protein>
<dbReference type="PROSITE" id="PS50096">
    <property type="entry name" value="IQ"/>
    <property type="match status" value="3"/>
</dbReference>
<feature type="region of interest" description="Disordered" evidence="1">
    <location>
        <begin position="237"/>
        <end position="267"/>
    </location>
</feature>
<accession>A0A3B3TD58</accession>
<reference evidence="2" key="2">
    <citation type="submission" date="2025-09" db="UniProtKB">
        <authorList>
            <consortium name="Ensembl"/>
        </authorList>
    </citation>
    <scope>IDENTIFICATION</scope>
</reference>
<dbReference type="CTD" id="128153"/>
<reference evidence="2" key="1">
    <citation type="submission" date="2025-08" db="UniProtKB">
        <authorList>
            <consortium name="Ensembl"/>
        </authorList>
    </citation>
    <scope>IDENTIFICATION</scope>
</reference>
<evidence type="ECO:0000256" key="1">
    <source>
        <dbReference type="SAM" id="MobiDB-lite"/>
    </source>
</evidence>
<dbReference type="Pfam" id="PF00612">
    <property type="entry name" value="IQ"/>
    <property type="match status" value="3"/>
</dbReference>
<dbReference type="OrthoDB" id="190375at2759"/>
<proteinExistence type="predicted"/>
<dbReference type="SMART" id="SM00015">
    <property type="entry name" value="IQ"/>
    <property type="match status" value="3"/>
</dbReference>
<organism evidence="2 3">
    <name type="scientific">Paramormyrops kingsleyae</name>
    <dbReference type="NCBI Taxonomy" id="1676925"/>
    <lineage>
        <taxon>Eukaryota</taxon>
        <taxon>Metazoa</taxon>
        <taxon>Chordata</taxon>
        <taxon>Craniata</taxon>
        <taxon>Vertebrata</taxon>
        <taxon>Euteleostomi</taxon>
        <taxon>Actinopterygii</taxon>
        <taxon>Neopterygii</taxon>
        <taxon>Teleostei</taxon>
        <taxon>Osteoglossocephala</taxon>
        <taxon>Osteoglossomorpha</taxon>
        <taxon>Osteoglossiformes</taxon>
        <taxon>Mormyridae</taxon>
        <taxon>Paramormyrops</taxon>
    </lineage>
</organism>
<sequence>MADLELLLLQIELIKEEFITTDRADEERRVKEDRAALRIQSWFRGTRLRSYLSMKPDRETNKPPVKTVPVHVICVTTFPLHLQRKATIIQKIWRGYIARVYFRKKVKVQCFVMKMNFYNEMAVRIQKRWKGYYVRKYVHNYYARKRYLEGLTKKNEQVRRTMEEFAEMQRNEREHHQVECEEQKTCLQAQRMHFLLSTHQIPGVFNSPYRDFPHEMELQMKSIKPLLVKDIQQKRQAMDPSAPGDTFLKTRPLPPIPSKKPQGPFRDPATVLQQRYRPLEPTLRVATSITDLEEAREELRRGEWRGRIIDHAFQPFSHAHKNKKYERSIHTTSSFERLAYGTVYFREENQEKLRGKKPFKSIFTTCNVFDKFGQLYSNAGKIV</sequence>